<evidence type="ECO:0000259" key="2">
    <source>
        <dbReference type="PROSITE" id="PS51912"/>
    </source>
</evidence>
<dbReference type="Pfam" id="PF06464">
    <property type="entry name" value="DMAP_binding"/>
    <property type="match status" value="1"/>
</dbReference>
<dbReference type="Pfam" id="PF00501">
    <property type="entry name" value="AMP-binding"/>
    <property type="match status" value="2"/>
</dbReference>
<dbReference type="InterPro" id="IPR056881">
    <property type="entry name" value="Mug62_dom"/>
</dbReference>
<feature type="compositionally biased region" description="Basic and acidic residues" evidence="1">
    <location>
        <begin position="670"/>
        <end position="688"/>
    </location>
</feature>
<proteinExistence type="predicted"/>
<dbReference type="Gene3D" id="3.40.50.12780">
    <property type="entry name" value="N-terminal domain of ligase-like"/>
    <property type="match status" value="4"/>
</dbReference>
<dbReference type="SMART" id="SM01137">
    <property type="entry name" value="DMAP_binding"/>
    <property type="match status" value="1"/>
</dbReference>
<feature type="region of interest" description="Disordered" evidence="1">
    <location>
        <begin position="1619"/>
        <end position="1640"/>
    </location>
</feature>
<dbReference type="PROSITE" id="PS51912">
    <property type="entry name" value="DMAP1_BIND"/>
    <property type="match status" value="1"/>
</dbReference>
<feature type="region of interest" description="Disordered" evidence="1">
    <location>
        <begin position="251"/>
        <end position="270"/>
    </location>
</feature>
<feature type="region of interest" description="Disordered" evidence="1">
    <location>
        <begin position="1749"/>
        <end position="1784"/>
    </location>
</feature>
<evidence type="ECO:0000313" key="4">
    <source>
        <dbReference type="Proteomes" id="UP000002035"/>
    </source>
</evidence>
<dbReference type="InterPro" id="IPR042099">
    <property type="entry name" value="ANL_N_sf"/>
</dbReference>
<dbReference type="InterPro" id="IPR000873">
    <property type="entry name" value="AMP-dep_synth/lig_dom"/>
</dbReference>
<reference evidence="4" key="1">
    <citation type="journal article" date="2012" name="MBio">
        <title>Comparative genome analysis of Trichophyton rubrum and related dermatophytes reveals candidate genes involved in infection.</title>
        <authorList>
            <person name="Martinez D.A."/>
            <person name="Oliver B.G."/>
            <person name="Graeser Y."/>
            <person name="Goldberg J.M."/>
            <person name="Li W."/>
            <person name="Martinez-Rossi N.M."/>
            <person name="Monod M."/>
            <person name="Shelest E."/>
            <person name="Barton R.C."/>
            <person name="Birch E."/>
            <person name="Brakhage A.A."/>
            <person name="Chen Z."/>
            <person name="Gurr S.J."/>
            <person name="Heiman D."/>
            <person name="Heitman J."/>
            <person name="Kosti I."/>
            <person name="Rossi A."/>
            <person name="Saif S."/>
            <person name="Samalova M."/>
            <person name="Saunders C.W."/>
            <person name="Shea T."/>
            <person name="Summerbell R.C."/>
            <person name="Xu J."/>
            <person name="Young S."/>
            <person name="Zeng Q."/>
            <person name="Birren B.W."/>
            <person name="Cuomo C.A."/>
            <person name="White T.C."/>
        </authorList>
    </citation>
    <scope>NUCLEOTIDE SEQUENCE [LARGE SCALE GENOMIC DNA]</scope>
    <source>
        <strain evidence="4">ATCC MYA-4605 / CBS 113480</strain>
    </source>
</reference>
<sequence>MAEDNPELQAALRELDIELQDGDITEKGYQKRRTLLLSQYLSQPAASQPEKPPLHRPLSFEQIPRGGSESINVSSGEHLANPEAQVPRPLNVSPPNVRRQSENHLPANLVGLDGERTVGGEPNYGHYQGNQLSRIQEQELGFSLAPPATLAAPAGPTGPRKHSVGSYDSLFLPKGPMDSYEASRTGTLVSQNYAFNPNQQPEIEPPTRHSTIDSQQGYFSDFAGHQQEPRRDSYGQSFQRYSQMEPFSPTANMPPAPMPMSSMPGGAAVNHLLPLEPRDIPFDVQDPHNPNIPMSSFDNIPTVLRHRARTLPKQPAYWVLDQRGKEIASITWEKLGSRAEKVAQVIRDKSNLYRGDRVALVYRDSELIEFTVALMGCFIAGVVAVPINNLEDYASLNVILTSTQAHLALTTENNLKTFQRDITTQKLNWPRGVEWWKTNEFGSYHPKKKDDIPALVVPDLAYIEFSRAPTGDLRGVVLSHRTIMHQMASFSAVIASVPPSPDRPKSPAEILMTYLDARQGIGMILGVLLTVYGGHTTVWMESHAVETPGLYASLITKFRATILAADYTGLKRAVYNYQQDPMTTRNFKKNVEPNFSSLKLCLIDALSVDCEFHEILADRWLRPLRNPRARELVAAMLCLPEHGGMVISIRDWLGGEERMGCPLTHEMHPVEEDKDNKTEEKEKCDEPKPAFGSSLIGGAAPTTSPKTESPRNELSEALLDKEALKNNDVVVLALGEEARKLADSTPNSVRVGAFGYPLADATLAIVDPETGLLCTPNLIGEIWVDSPSLSGGFWALPKHTETIFHARPFRFQEGSPTPVIVEPEFLRTGLLGCIIEGQVFVLGLYEDRLRQKVEWVEHGVENTEHRYFFVQHLILSIMKNVPKIHDCSAFDVFVNDEHLPVILLESYAASTAPTTSGGPPRVLDTLLLDSLAERCIEVLYQEHHLRVYCIMITAPNTLPRSVRNGRQEIGNMLCRREFDNGTLPCVHVKFGVERAVLNLPIGTDPAGGIWSPSASAVRQDALAMQEKQYSGVDIRDVIMDDRTSTPLNNFPSIVDLLQWRVSRQGEELCYCSIDGRGREGKAITWKKFDTKIAAVAAYLKNKVKLRQGDHVILMYTHSEDFVFSVHACLCLGLVIIPMAPIDQNRLSEDAPALLHIISDFHVKAILVNSDVNDLLKQKVVAQHIKQSAHVLRVNVPQTYNTAKPPKQSHGCRHLGFTLSEAVIKSHLPAIVWTYWTPDQRRLSVHIGHDTIMGMCKVQKETCQMSSSRPVLGSIRSTMGLGFIHTCLMGTYVGAATYLVSPVDFAANPLSLFHTLARYNIKDTYATGQMLDYAMSSMTPKGFQLHELKNLMVATDSRPKVDVYQKVRLHFAAVGLDRTAINTIYSHVLNPMIASRSYMCIEPIELWLDTLYLRQGYVYPVDPETTTNSLLVQDSGMVPVSTQIAIVNPETCCLSHVGEYGEIWVQSEACAKAFYGSMQEFDLERFRGRIVDGDPNAVYVRTGDLGFLHTVTRPIGPGGQPVEMQVLFVLGGIGETFEINGLNHFPVDIELTIENCHRNIVKGGSVLNEHQVVTDIVAFVPRGHFPRSRLGEKQRGKILATWVTQKLRTIAQFNIRDGGSHEIKAGEAPERRQSSKAGSVMDSSILQHQAPLPCPEAEDHSHMQQPPVAGPVEHAEQYPLSSEGIVDYNDPSYRGAENVEQYQEPGMVSHDMLQDQIPHTEEHTLPIKEGGEGAISLAGNPDIQRVQSPERYASSGSSINRTASPAVASIPGEISRHDSASPRGGLRVHNGDESIPGPNPSVPSFGIFDQAQLLPPVKRKETPTTYSLPVRNSSIQKDTFNSPPAATSHGNGTTYDNTQYFHDAYDNIDDWTEDTGASNTQRQ</sequence>
<gene>
    <name evidence="3" type="ORF">MCYG_06518</name>
</gene>
<dbReference type="eggNOG" id="KOG3628">
    <property type="taxonomic scope" value="Eukaryota"/>
</dbReference>
<protein>
    <submittedName>
        <fullName evidence="3">Meiotically up-regulated gene 62 protein</fullName>
    </submittedName>
</protein>
<dbReference type="PANTHER" id="PTHR22754:SF32">
    <property type="entry name" value="DISCO-INTERACTING PROTEIN 2"/>
    <property type="match status" value="1"/>
</dbReference>
<feature type="region of interest" description="Disordered" evidence="1">
    <location>
        <begin position="1829"/>
        <end position="1853"/>
    </location>
</feature>
<dbReference type="InterPro" id="IPR010506">
    <property type="entry name" value="DMAP1-bd"/>
</dbReference>
<dbReference type="EMBL" id="DS995706">
    <property type="protein sequence ID" value="EEQ33699.1"/>
    <property type="molecule type" value="Genomic_DNA"/>
</dbReference>
<dbReference type="STRING" id="554155.C5FUW5"/>
<feature type="compositionally biased region" description="Basic and acidic residues" evidence="1">
    <location>
        <begin position="1619"/>
        <end position="1632"/>
    </location>
</feature>
<evidence type="ECO:0000313" key="3">
    <source>
        <dbReference type="EMBL" id="EEQ33699.1"/>
    </source>
</evidence>
<dbReference type="SUPFAM" id="SSF56801">
    <property type="entry name" value="Acetyl-CoA synthetase-like"/>
    <property type="match status" value="2"/>
</dbReference>
<feature type="region of interest" description="Disordered" evidence="1">
    <location>
        <begin position="42"/>
        <end position="109"/>
    </location>
</feature>
<feature type="compositionally biased region" description="Polar residues" evidence="1">
    <location>
        <begin position="1753"/>
        <end position="1762"/>
    </location>
</feature>
<dbReference type="Pfam" id="PF23024">
    <property type="entry name" value="AMP-dom_DIP2-like"/>
    <property type="match status" value="1"/>
</dbReference>
<organism evidence="3 4">
    <name type="scientific">Arthroderma otae (strain ATCC MYA-4605 / CBS 113480)</name>
    <name type="common">Microsporum canis</name>
    <dbReference type="NCBI Taxonomy" id="554155"/>
    <lineage>
        <taxon>Eukaryota</taxon>
        <taxon>Fungi</taxon>
        <taxon>Dikarya</taxon>
        <taxon>Ascomycota</taxon>
        <taxon>Pezizomycotina</taxon>
        <taxon>Eurotiomycetes</taxon>
        <taxon>Eurotiomycetidae</taxon>
        <taxon>Onygenales</taxon>
        <taxon>Arthrodermataceae</taxon>
        <taxon>Microsporum</taxon>
    </lineage>
</organism>
<dbReference type="VEuPathDB" id="FungiDB:MCYG_06518"/>
<dbReference type="PANTHER" id="PTHR22754">
    <property type="entry name" value="DISCO-INTERACTING PROTEIN 2 DIP2 -RELATED"/>
    <property type="match status" value="1"/>
</dbReference>
<dbReference type="OMA" id="LVWTYWT"/>
<feature type="region of interest" description="Disordered" evidence="1">
    <location>
        <begin position="670"/>
        <end position="711"/>
    </location>
</feature>
<evidence type="ECO:0000256" key="1">
    <source>
        <dbReference type="SAM" id="MobiDB-lite"/>
    </source>
</evidence>
<dbReference type="HOGENOM" id="CLU_000737_0_0_1"/>
<dbReference type="GeneID" id="9222328"/>
<name>C5FUW5_ARTOC</name>
<dbReference type="Proteomes" id="UP000002035">
    <property type="component" value="Unassembled WGS sequence"/>
</dbReference>
<dbReference type="Pfam" id="PF24919">
    <property type="entry name" value="Mug62"/>
    <property type="match status" value="1"/>
</dbReference>
<feature type="compositionally biased region" description="Low complexity" evidence="1">
    <location>
        <begin position="259"/>
        <end position="268"/>
    </location>
</feature>
<dbReference type="InterPro" id="IPR025110">
    <property type="entry name" value="AMP-bd_C"/>
</dbReference>
<dbReference type="RefSeq" id="XP_002844554.1">
    <property type="nucleotide sequence ID" value="XM_002844508.1"/>
</dbReference>
<keyword evidence="4" id="KW-1185">Reference proteome</keyword>
<feature type="domain" description="DMAP1-binding" evidence="2">
    <location>
        <begin position="1"/>
        <end position="96"/>
    </location>
</feature>
<accession>C5FUW5</accession>
<dbReference type="OrthoDB" id="69964at2759"/>
<dbReference type="GO" id="GO:0005829">
    <property type="term" value="C:cytosol"/>
    <property type="evidence" value="ECO:0007669"/>
    <property type="project" value="TreeGrafter"/>
</dbReference>